<reference evidence="2 5" key="2">
    <citation type="submission" date="2020-08" db="EMBL/GenBank/DDBJ databases">
        <title>Genomic Encyclopedia of Type Strains, Phase IV (KMG-IV): sequencing the most valuable type-strain genomes for metagenomic binning, comparative biology and taxonomic classification.</title>
        <authorList>
            <person name="Goeker M."/>
        </authorList>
    </citation>
    <scope>NUCLEOTIDE SEQUENCE [LARGE SCALE GENOMIC DNA]</scope>
    <source>
        <strain evidence="2 5">DSM 8510</strain>
    </source>
</reference>
<dbReference type="EMBL" id="JACICE010000001">
    <property type="protein sequence ID" value="MBB3774112.1"/>
    <property type="molecule type" value="Genomic_DNA"/>
</dbReference>
<organism evidence="3 4">
    <name type="scientific">Erythrobacter ramosus</name>
    <dbReference type="NCBI Taxonomy" id="35811"/>
    <lineage>
        <taxon>Bacteria</taxon>
        <taxon>Pseudomonadati</taxon>
        <taxon>Pseudomonadota</taxon>
        <taxon>Alphaproteobacteria</taxon>
        <taxon>Sphingomonadales</taxon>
        <taxon>Erythrobacteraceae</taxon>
        <taxon>Erythrobacter/Porphyrobacter group</taxon>
        <taxon>Erythrobacter</taxon>
    </lineage>
</organism>
<keyword evidence="1" id="KW-1133">Transmembrane helix</keyword>
<reference evidence="3 4" key="1">
    <citation type="submission" date="2019-12" db="EMBL/GenBank/DDBJ databases">
        <title>Genomic-based taxomic classification of the family Erythrobacteraceae.</title>
        <authorList>
            <person name="Xu L."/>
        </authorList>
    </citation>
    <scope>NUCLEOTIDE SEQUENCE [LARGE SCALE GENOMIC DNA]</scope>
    <source>
        <strain evidence="3 4">JCM 10282</strain>
    </source>
</reference>
<dbReference type="RefSeq" id="WP_160760297.1">
    <property type="nucleotide sequence ID" value="NZ_BAAADZ010000002.1"/>
</dbReference>
<keyword evidence="5" id="KW-1185">Reference proteome</keyword>
<accession>A0A6I4UIA2</accession>
<keyword evidence="1" id="KW-0812">Transmembrane</keyword>
<evidence type="ECO:0000313" key="3">
    <source>
        <dbReference type="EMBL" id="MXP38228.1"/>
    </source>
</evidence>
<sequence length="53" mass="5654">MADPNEGIRINDEAARGAVTNTGLRYVLGFSLGFAVIAMSLVWIIPALARIAH</sequence>
<proteinExistence type="predicted"/>
<dbReference type="EMBL" id="WTYB01000001">
    <property type="protein sequence ID" value="MXP38228.1"/>
    <property type="molecule type" value="Genomic_DNA"/>
</dbReference>
<dbReference type="Proteomes" id="UP000430021">
    <property type="component" value="Unassembled WGS sequence"/>
</dbReference>
<comment type="caution">
    <text evidence="3">The sequence shown here is derived from an EMBL/GenBank/DDBJ whole genome shotgun (WGS) entry which is preliminary data.</text>
</comment>
<evidence type="ECO:0000313" key="4">
    <source>
        <dbReference type="Proteomes" id="UP000430021"/>
    </source>
</evidence>
<dbReference type="Proteomes" id="UP000548685">
    <property type="component" value="Unassembled WGS sequence"/>
</dbReference>
<protein>
    <submittedName>
        <fullName evidence="3">Uncharacterized protein</fullName>
    </submittedName>
</protein>
<gene>
    <name evidence="2" type="ORF">FHS52_000055</name>
    <name evidence="3" type="ORF">GRI59_06315</name>
</gene>
<evidence type="ECO:0000313" key="2">
    <source>
        <dbReference type="EMBL" id="MBB3774112.1"/>
    </source>
</evidence>
<feature type="transmembrane region" description="Helical" evidence="1">
    <location>
        <begin position="26"/>
        <end position="49"/>
    </location>
</feature>
<evidence type="ECO:0000313" key="5">
    <source>
        <dbReference type="Proteomes" id="UP000548685"/>
    </source>
</evidence>
<dbReference type="AlphaFoldDB" id="A0A6I4UIA2"/>
<dbReference type="OrthoDB" id="7452565at2"/>
<keyword evidence="1" id="KW-0472">Membrane</keyword>
<name>A0A6I4UIA2_9SPHN</name>
<evidence type="ECO:0000256" key="1">
    <source>
        <dbReference type="SAM" id="Phobius"/>
    </source>
</evidence>